<evidence type="ECO:0000313" key="1">
    <source>
        <dbReference type="EMBL" id="QTC90443.1"/>
    </source>
</evidence>
<name>A0A975GVB9_9CAUL</name>
<dbReference type="EMBL" id="CP062222">
    <property type="protein sequence ID" value="QTC90443.1"/>
    <property type="molecule type" value="Genomic_DNA"/>
</dbReference>
<gene>
    <name evidence="1" type="ORF">IFJ75_14320</name>
</gene>
<dbReference type="AlphaFoldDB" id="A0A975GVB9"/>
<accession>A0A975GVB9</accession>
<reference evidence="1" key="1">
    <citation type="submission" date="2020-09" db="EMBL/GenBank/DDBJ databases">
        <title>Brevundimonas sp. LVF2 isolated from a puddle in Goettingen, Germany.</title>
        <authorList>
            <person name="Friedrich I."/>
            <person name="Klassen A."/>
            <person name="Hannes N."/>
            <person name="Schneider D."/>
            <person name="Hertel R."/>
            <person name="Daniel R."/>
        </authorList>
    </citation>
    <scope>NUCLEOTIDE SEQUENCE</scope>
    <source>
        <strain evidence="1">LVF2</strain>
    </source>
</reference>
<protein>
    <submittedName>
        <fullName evidence="1">Uncharacterized protein</fullName>
    </submittedName>
</protein>
<dbReference type="Proteomes" id="UP000663918">
    <property type="component" value="Chromosome"/>
</dbReference>
<sequence>MFVRFTTPEGARVYIRENRVQAFVSSEDGTRIFLSGSLSILVAEDDDEVRLILSGRPEDESSVP</sequence>
<proteinExistence type="predicted"/>
<dbReference type="RefSeq" id="WP_207868859.1">
    <property type="nucleotide sequence ID" value="NZ_CP062222.1"/>
</dbReference>
<organism evidence="1 2">
    <name type="scientific">Brevundimonas goettingensis</name>
    <dbReference type="NCBI Taxonomy" id="2774190"/>
    <lineage>
        <taxon>Bacteria</taxon>
        <taxon>Pseudomonadati</taxon>
        <taxon>Pseudomonadota</taxon>
        <taxon>Alphaproteobacteria</taxon>
        <taxon>Caulobacterales</taxon>
        <taxon>Caulobacteraceae</taxon>
        <taxon>Brevundimonas</taxon>
    </lineage>
</organism>
<keyword evidence="2" id="KW-1185">Reference proteome</keyword>
<dbReference type="KEGG" id="bgoe:IFJ75_14320"/>
<evidence type="ECO:0000313" key="2">
    <source>
        <dbReference type="Proteomes" id="UP000663918"/>
    </source>
</evidence>